<dbReference type="RefSeq" id="WP_147431911.1">
    <property type="nucleotide sequence ID" value="NZ_RBWV01000011.1"/>
</dbReference>
<evidence type="ECO:0000313" key="3">
    <source>
        <dbReference type="Proteomes" id="UP000281955"/>
    </source>
</evidence>
<evidence type="ECO:0000259" key="1">
    <source>
        <dbReference type="Pfam" id="PF01872"/>
    </source>
</evidence>
<dbReference type="InterPro" id="IPR002734">
    <property type="entry name" value="RibDG_C"/>
</dbReference>
<dbReference type="EMBL" id="RBWV01000011">
    <property type="protein sequence ID" value="RKS75315.1"/>
    <property type="molecule type" value="Genomic_DNA"/>
</dbReference>
<organism evidence="2 3">
    <name type="scientific">Motilibacter peucedani</name>
    <dbReference type="NCBI Taxonomy" id="598650"/>
    <lineage>
        <taxon>Bacteria</taxon>
        <taxon>Bacillati</taxon>
        <taxon>Actinomycetota</taxon>
        <taxon>Actinomycetes</taxon>
        <taxon>Motilibacterales</taxon>
        <taxon>Motilibacteraceae</taxon>
        <taxon>Motilibacter</taxon>
    </lineage>
</organism>
<feature type="domain" description="Bacterial bifunctional deaminase-reductase C-terminal" evidence="1">
    <location>
        <begin position="104"/>
        <end position="166"/>
    </location>
</feature>
<evidence type="ECO:0000313" key="2">
    <source>
        <dbReference type="EMBL" id="RKS75315.1"/>
    </source>
</evidence>
<name>A0A420XPZ2_9ACTN</name>
<dbReference type="Gene3D" id="3.40.430.10">
    <property type="entry name" value="Dihydrofolate Reductase, subunit A"/>
    <property type="match status" value="1"/>
</dbReference>
<protein>
    <submittedName>
        <fullName evidence="2">Dihydrofolate reductase</fullName>
    </submittedName>
</protein>
<dbReference type="AlphaFoldDB" id="A0A420XPZ2"/>
<dbReference type="SUPFAM" id="SSF53597">
    <property type="entry name" value="Dihydrofolate reductase-like"/>
    <property type="match status" value="1"/>
</dbReference>
<dbReference type="GO" id="GO:0009231">
    <property type="term" value="P:riboflavin biosynthetic process"/>
    <property type="evidence" value="ECO:0007669"/>
    <property type="project" value="InterPro"/>
</dbReference>
<accession>A0A420XPZ2</accession>
<feature type="domain" description="Bacterial bifunctional deaminase-reductase C-terminal" evidence="1">
    <location>
        <begin position="4"/>
        <end position="83"/>
    </location>
</feature>
<sequence>MSRITLQSHVTLDGVIESPPEALLPWISKEGQQDSLALALAADALLLGRATWQSLGPAWREQSGPMAERLNSMPKYVVTSTLRSFEGWANSSGVRYDDVAGLREQSDLLVYGCGSLARDLLRDGLLDELHLNMTPVVAGGGRRLFDEPTSLLTLDFVETRTYPTGAIHLVCRPREVDAASS</sequence>
<dbReference type="OrthoDB" id="7342392at2"/>
<proteinExistence type="predicted"/>
<dbReference type="Pfam" id="PF01872">
    <property type="entry name" value="RibD_C"/>
    <property type="match status" value="2"/>
</dbReference>
<comment type="caution">
    <text evidence="2">The sequence shown here is derived from an EMBL/GenBank/DDBJ whole genome shotgun (WGS) entry which is preliminary data.</text>
</comment>
<gene>
    <name evidence="2" type="ORF">CLV35_1775</name>
</gene>
<dbReference type="InterPro" id="IPR024072">
    <property type="entry name" value="DHFR-like_dom_sf"/>
</dbReference>
<dbReference type="Proteomes" id="UP000281955">
    <property type="component" value="Unassembled WGS sequence"/>
</dbReference>
<reference evidence="2 3" key="1">
    <citation type="submission" date="2018-10" db="EMBL/GenBank/DDBJ databases">
        <title>Genomic Encyclopedia of Archaeal and Bacterial Type Strains, Phase II (KMG-II): from individual species to whole genera.</title>
        <authorList>
            <person name="Goeker M."/>
        </authorList>
    </citation>
    <scope>NUCLEOTIDE SEQUENCE [LARGE SCALE GENOMIC DNA]</scope>
    <source>
        <strain evidence="2 3">RP-AC37</strain>
    </source>
</reference>
<keyword evidence="3" id="KW-1185">Reference proteome</keyword>
<dbReference type="GO" id="GO:0008703">
    <property type="term" value="F:5-amino-6-(5-phosphoribosylamino)uracil reductase activity"/>
    <property type="evidence" value="ECO:0007669"/>
    <property type="project" value="InterPro"/>
</dbReference>
<dbReference type="InParanoid" id="A0A420XPZ2"/>